<dbReference type="PANTHER" id="PTHR43319:SF3">
    <property type="entry name" value="BETA-LACTAMASE-RELATED DOMAIN-CONTAINING PROTEIN"/>
    <property type="match status" value="1"/>
</dbReference>
<comment type="caution">
    <text evidence="2">The sequence shown here is derived from an EMBL/GenBank/DDBJ whole genome shotgun (WGS) entry which is preliminary data.</text>
</comment>
<keyword evidence="3" id="KW-1185">Reference proteome</keyword>
<dbReference type="InterPro" id="IPR012338">
    <property type="entry name" value="Beta-lactam/transpept-like"/>
</dbReference>
<organism evidence="2 3">
    <name type="scientific">Henriciella mobilis</name>
    <dbReference type="NCBI Taxonomy" id="2305467"/>
    <lineage>
        <taxon>Bacteria</taxon>
        <taxon>Pseudomonadati</taxon>
        <taxon>Pseudomonadota</taxon>
        <taxon>Alphaproteobacteria</taxon>
        <taxon>Hyphomonadales</taxon>
        <taxon>Hyphomonadaceae</taxon>
        <taxon>Henriciella</taxon>
    </lineage>
</organism>
<gene>
    <name evidence="2" type="ORF">D1223_09195</name>
</gene>
<dbReference type="RefSeq" id="WP_119376153.1">
    <property type="nucleotide sequence ID" value="NZ_QWFX01000007.1"/>
</dbReference>
<name>A0A399RE52_9PROT</name>
<dbReference type="AlphaFoldDB" id="A0A399RE52"/>
<dbReference type="SUPFAM" id="SSF56601">
    <property type="entry name" value="beta-lactamase/transpeptidase-like"/>
    <property type="match status" value="1"/>
</dbReference>
<dbReference type="Pfam" id="PF00144">
    <property type="entry name" value="Beta-lactamase"/>
    <property type="match status" value="1"/>
</dbReference>
<dbReference type="Gene3D" id="3.40.710.10">
    <property type="entry name" value="DD-peptidase/beta-lactamase superfamily"/>
    <property type="match status" value="1"/>
</dbReference>
<proteinExistence type="predicted"/>
<feature type="domain" description="Beta-lactamase-related" evidence="1">
    <location>
        <begin position="33"/>
        <end position="407"/>
    </location>
</feature>
<dbReference type="GO" id="GO:0016787">
    <property type="term" value="F:hydrolase activity"/>
    <property type="evidence" value="ECO:0007669"/>
    <property type="project" value="UniProtKB-KW"/>
</dbReference>
<accession>A0A399RE52</accession>
<evidence type="ECO:0000313" key="2">
    <source>
        <dbReference type="EMBL" id="RIJ29866.1"/>
    </source>
</evidence>
<keyword evidence="2" id="KW-0378">Hydrolase</keyword>
<dbReference type="OrthoDB" id="5705574at2"/>
<evidence type="ECO:0000313" key="3">
    <source>
        <dbReference type="Proteomes" id="UP000266385"/>
    </source>
</evidence>
<dbReference type="InterPro" id="IPR001466">
    <property type="entry name" value="Beta-lactam-related"/>
</dbReference>
<evidence type="ECO:0000259" key="1">
    <source>
        <dbReference type="Pfam" id="PF00144"/>
    </source>
</evidence>
<dbReference type="Proteomes" id="UP000266385">
    <property type="component" value="Unassembled WGS sequence"/>
</dbReference>
<dbReference type="PANTHER" id="PTHR43319">
    <property type="entry name" value="BETA-LACTAMASE-RELATED"/>
    <property type="match status" value="1"/>
</dbReference>
<sequence length="428" mass="45877">MIARVQKLLSDGRGQVEGFCRDDFAPVLDAFVANFEVHGEIGASVSVSFDGETVVDLWGGLADPNKQLAWQSDTVSLVYSATKSLVGLVAGILIDRGQLDPAAPMTDVWPAFGRNGKQDATVRMALDHSLGLPALRTPVRPDGFYDWEYMCDLIAEEAPFWEPGSEVGYHAMTWGWIVGEMMRQVTGKTFGQLLQELLAEPLGLDVWCGLPEAIEPRIAPIIAEPIGAQFGKIFERSVADDASISALALQNDGGWLSGFVTDPMTGRVHSDTRDSHAAEIPAANAITNARALAGAFRPFATGGREGGQVYAGPETLADMESISVATNLDRTTLQPTAWTVGFNKMRDLNAGRPSAPPGLALGRRAFGHSGAGGSLAFADPEFALSFGYTMNRLSKSGRVDERAESLVAALYSVVGCTKIRAGYRRRPQ</sequence>
<dbReference type="EMBL" id="QWFX01000007">
    <property type="protein sequence ID" value="RIJ29866.1"/>
    <property type="molecule type" value="Genomic_DNA"/>
</dbReference>
<dbReference type="InterPro" id="IPR052907">
    <property type="entry name" value="Beta-lactamase/esterase"/>
</dbReference>
<reference evidence="2 3" key="1">
    <citation type="submission" date="2018-08" db="EMBL/GenBank/DDBJ databases">
        <title>Henriciella mobilis sp. nov., isolated from seawater.</title>
        <authorList>
            <person name="Cheng H."/>
            <person name="Wu Y.-H."/>
            <person name="Xu X.-W."/>
            <person name="Guo L.-L."/>
        </authorList>
    </citation>
    <scope>NUCLEOTIDE SEQUENCE [LARGE SCALE GENOMIC DNA]</scope>
    <source>
        <strain evidence="2 3">JN25</strain>
    </source>
</reference>
<protein>
    <submittedName>
        <fullName evidence="2">Class A beta-lactamase-related serine hydrolase</fullName>
    </submittedName>
</protein>